<feature type="compositionally biased region" description="Basic and acidic residues" evidence="1">
    <location>
        <begin position="223"/>
        <end position="237"/>
    </location>
</feature>
<sequence length="593" mass="65267">MTIKTGTCWQEPACPHGVARVPRKQRQLADSVANEVVNRAVTTMQAPLVEELQQRMTASTGRRRTHSWRTLLTVMLIDALERPGELHCTRACDVAHRLSPSQRARVGLSQRLTYRQLTGAVESLGRAATETADPVTGELRSSVPLSDLLTSLVRAPIPDDLLGSRNVAIDATDLESHYSPHGRNNTKRGVPKPQGRATAKDPSSKPPRRRKGGDLPILGADGRTQHTVDPDAREGYRAGKNLKPKETFFGYNLHIAVGVPPEGERAQAALAQGLVICPAGADSDRAGLQVIDALTRQGAAVDRICVDRGYSYRLAMGWARELQRRGIDQTIDLHRTQRTTHPGPVPGTIFVDGHLFIDSLPRSMRDPGGFPQMQTVEDRLKRIAEYDNRIPYAFSRLGRPDRERGTQRYRGPAVTGKVRCPNNPASMRLDPASRPTTNCAGRECYCSRTITLGPDDFLRERQDHLYGTTKWAKDYGRRNHVESLNASLKTHHGGLRRGGIRVQTLQRTGLLAALVLAATNVRILTEAYGRDISAPAPPNTTDPQPHAAGRAGRTPRRPRTPKRGTGPHRAKDPPPRTPTDTTDWLPATKAHKC</sequence>
<organism evidence="2 3">
    <name type="scientific">Kocuria salsicia</name>
    <dbReference type="NCBI Taxonomy" id="664639"/>
    <lineage>
        <taxon>Bacteria</taxon>
        <taxon>Bacillati</taxon>
        <taxon>Actinomycetota</taxon>
        <taxon>Actinomycetes</taxon>
        <taxon>Micrococcales</taxon>
        <taxon>Micrococcaceae</taxon>
        <taxon>Kocuria</taxon>
    </lineage>
</organism>
<protein>
    <recommendedName>
        <fullName evidence="4">Transposase DDE domain-containing protein</fullName>
    </recommendedName>
</protein>
<evidence type="ECO:0000256" key="1">
    <source>
        <dbReference type="SAM" id="MobiDB-lite"/>
    </source>
</evidence>
<evidence type="ECO:0008006" key="4">
    <source>
        <dbReference type="Google" id="ProtNLM"/>
    </source>
</evidence>
<keyword evidence="3" id="KW-1185">Reference proteome</keyword>
<feature type="region of interest" description="Disordered" evidence="1">
    <location>
        <begin position="531"/>
        <end position="593"/>
    </location>
</feature>
<evidence type="ECO:0000313" key="3">
    <source>
        <dbReference type="Proteomes" id="UP001553031"/>
    </source>
</evidence>
<proteinExistence type="predicted"/>
<evidence type="ECO:0000313" key="2">
    <source>
        <dbReference type="EMBL" id="MEV8158495.1"/>
    </source>
</evidence>
<comment type="caution">
    <text evidence="2">The sequence shown here is derived from an EMBL/GenBank/DDBJ whole genome shotgun (WGS) entry which is preliminary data.</text>
</comment>
<accession>A0ABV3KDP7</accession>
<gene>
    <name evidence="2" type="ORF">AB0O96_09870</name>
</gene>
<feature type="compositionally biased region" description="Basic residues" evidence="1">
    <location>
        <begin position="553"/>
        <end position="568"/>
    </location>
</feature>
<dbReference type="Proteomes" id="UP001553031">
    <property type="component" value="Unassembled WGS sequence"/>
</dbReference>
<feature type="region of interest" description="Disordered" evidence="1">
    <location>
        <begin position="174"/>
        <end position="239"/>
    </location>
</feature>
<dbReference type="EMBL" id="JBFBLL010000006">
    <property type="protein sequence ID" value="MEV8158495.1"/>
    <property type="molecule type" value="Genomic_DNA"/>
</dbReference>
<name>A0ABV3KDP7_9MICC</name>
<reference evidence="2 3" key="1">
    <citation type="submission" date="2024-06" db="EMBL/GenBank/DDBJ databases">
        <title>The Natural Products Discovery Center: Release of the First 8490 Sequenced Strains for Exploring Actinobacteria Biosynthetic Diversity.</title>
        <authorList>
            <person name="Kalkreuter E."/>
            <person name="Kautsar S.A."/>
            <person name="Yang D."/>
            <person name="Bader C.D."/>
            <person name="Teijaro C.N."/>
            <person name="Fluegel L."/>
            <person name="Davis C.M."/>
            <person name="Simpson J.R."/>
            <person name="Lauterbach L."/>
            <person name="Steele A.D."/>
            <person name="Gui C."/>
            <person name="Meng S."/>
            <person name="Li G."/>
            <person name="Viehrig K."/>
            <person name="Ye F."/>
            <person name="Su P."/>
            <person name="Kiefer A.F."/>
            <person name="Nichols A."/>
            <person name="Cepeda A.J."/>
            <person name="Yan W."/>
            <person name="Fan B."/>
            <person name="Jiang Y."/>
            <person name="Adhikari A."/>
            <person name="Zheng C.-J."/>
            <person name="Schuster L."/>
            <person name="Cowan T.M."/>
            <person name="Smanski M.J."/>
            <person name="Chevrette M.G."/>
            <person name="De Carvalho L.P.S."/>
            <person name="Shen B."/>
        </authorList>
    </citation>
    <scope>NUCLEOTIDE SEQUENCE [LARGE SCALE GENOMIC DNA]</scope>
    <source>
        <strain evidence="2 3">NPDC079179</strain>
    </source>
</reference>
<dbReference type="RefSeq" id="WP_363785134.1">
    <property type="nucleotide sequence ID" value="NZ_JBFBLL010000006.1"/>
</dbReference>